<feature type="repeat" description="WD" evidence="4">
    <location>
        <begin position="404"/>
        <end position="441"/>
    </location>
</feature>
<evidence type="ECO:0000256" key="1">
    <source>
        <dbReference type="ARBA" id="ARBA00022574"/>
    </source>
</evidence>
<evidence type="ECO:0000313" key="5">
    <source>
        <dbReference type="EMBL" id="KAL3779838.1"/>
    </source>
</evidence>
<dbReference type="InterPro" id="IPR036322">
    <property type="entry name" value="WD40_repeat_dom_sf"/>
</dbReference>
<evidence type="ECO:0000313" key="6">
    <source>
        <dbReference type="Proteomes" id="UP001530400"/>
    </source>
</evidence>
<dbReference type="InterPro" id="IPR015943">
    <property type="entry name" value="WD40/YVTN_repeat-like_dom_sf"/>
</dbReference>
<dbReference type="HAMAP" id="MF_03037">
    <property type="entry name" value="ciao1"/>
    <property type="match status" value="1"/>
</dbReference>
<keyword evidence="1 4" id="KW-0853">WD repeat</keyword>
<feature type="repeat" description="WD" evidence="4">
    <location>
        <begin position="295"/>
        <end position="333"/>
    </location>
</feature>
<accession>A0ABD3NWW6</accession>
<comment type="caution">
    <text evidence="5">The sequence shown here is derived from an EMBL/GenBank/DDBJ whole genome shotgun (WGS) entry which is preliminary data.</text>
</comment>
<keyword evidence="6" id="KW-1185">Reference proteome</keyword>
<protein>
    <recommendedName>
        <fullName evidence="3">Probable cytosolic iron-sulfur protein assembly protein CIAO1 homolog</fullName>
    </recommendedName>
</protein>
<comment type="similarity">
    <text evidence="3">Belongs to the WD repeat CIA1 family.</text>
</comment>
<dbReference type="Pfam" id="PF00400">
    <property type="entry name" value="WD40"/>
    <property type="match status" value="6"/>
</dbReference>
<dbReference type="GO" id="GO:0016226">
    <property type="term" value="P:iron-sulfur cluster assembly"/>
    <property type="evidence" value="ECO:0007669"/>
    <property type="project" value="UniProtKB-UniRule"/>
</dbReference>
<dbReference type="InterPro" id="IPR020472">
    <property type="entry name" value="WD40_PAC1"/>
</dbReference>
<evidence type="ECO:0000256" key="3">
    <source>
        <dbReference type="HAMAP-Rule" id="MF_03037"/>
    </source>
</evidence>
<dbReference type="SUPFAM" id="SSF50978">
    <property type="entry name" value="WD40 repeat-like"/>
    <property type="match status" value="1"/>
</dbReference>
<dbReference type="PROSITE" id="PS50082">
    <property type="entry name" value="WD_REPEATS_2"/>
    <property type="match status" value="5"/>
</dbReference>
<dbReference type="PANTHER" id="PTHR19920:SF0">
    <property type="entry name" value="CYTOSOLIC IRON-SULFUR PROTEIN ASSEMBLY PROTEIN CIAO1-RELATED"/>
    <property type="match status" value="1"/>
</dbReference>
<gene>
    <name evidence="5" type="ORF">ACHAWO_005641</name>
</gene>
<sequence>MTASSLSLLQTLCAPNIKGSPAWSISFTPDAKFLAVCYGCPDTCVQIWRHVGHAATDDQANDADDNKSSKHAASWRIFAIIEGHTRSIRDVKFAPISSTSTLILATASFDAMVMIWEADISMYDDMEPALNGDSSDKENEDELQSRFEAIAQLEGHENEVKHVAWNQTGSLLASCGRDKSVWIWECFLPGTIGGMAADGGQNDDGDFECLAVLQGHDGDVKSIAFAPSHSQWGEGEEILISASYDNSIKIWAEESGDWYCAATLGTNDSIPRSISGAKQTINDTYTALENGGVVHTSTVWSLAITPGGVRFLSGSEDGSIAIWKMYTASERKQLNKQQYVSTDGLWTCVGVLPNAHDGYAILSLDCAPSRVGHGRIVSGGGDDAIRINGSSSDAPKFDVDACLDGAHLGDVNCVKWHPKDGSCLVSCGDDGAVRVWRFEQC</sequence>
<reference evidence="5 6" key="1">
    <citation type="submission" date="2024-10" db="EMBL/GenBank/DDBJ databases">
        <title>Updated reference genomes for cyclostephanoid diatoms.</title>
        <authorList>
            <person name="Roberts W.R."/>
            <person name="Alverson A.J."/>
        </authorList>
    </citation>
    <scope>NUCLEOTIDE SEQUENCE [LARGE SCALE GENOMIC DNA]</scope>
    <source>
        <strain evidence="5 6">AJA010-31</strain>
    </source>
</reference>
<dbReference type="PRINTS" id="PR00320">
    <property type="entry name" value="GPROTEINBRPT"/>
</dbReference>
<organism evidence="5 6">
    <name type="scientific">Cyclotella atomus</name>
    <dbReference type="NCBI Taxonomy" id="382360"/>
    <lineage>
        <taxon>Eukaryota</taxon>
        <taxon>Sar</taxon>
        <taxon>Stramenopiles</taxon>
        <taxon>Ochrophyta</taxon>
        <taxon>Bacillariophyta</taxon>
        <taxon>Coscinodiscophyceae</taxon>
        <taxon>Thalassiosirophycidae</taxon>
        <taxon>Stephanodiscales</taxon>
        <taxon>Stephanodiscaceae</taxon>
        <taxon>Cyclotella</taxon>
    </lineage>
</organism>
<dbReference type="Gene3D" id="2.130.10.10">
    <property type="entry name" value="YVTN repeat-like/Quinoprotein amine dehydrogenase"/>
    <property type="match status" value="1"/>
</dbReference>
<dbReference type="AlphaFoldDB" id="A0ABD3NWW6"/>
<dbReference type="SMART" id="SM00320">
    <property type="entry name" value="WD40"/>
    <property type="match status" value="7"/>
</dbReference>
<dbReference type="Proteomes" id="UP001530400">
    <property type="component" value="Unassembled WGS sequence"/>
</dbReference>
<feature type="repeat" description="WD" evidence="4">
    <location>
        <begin position="153"/>
        <end position="185"/>
    </location>
</feature>
<dbReference type="InterPro" id="IPR001680">
    <property type="entry name" value="WD40_rpt"/>
</dbReference>
<keyword evidence="2" id="KW-0677">Repeat</keyword>
<evidence type="ECO:0000256" key="2">
    <source>
        <dbReference type="ARBA" id="ARBA00022737"/>
    </source>
</evidence>
<comment type="function">
    <text evidence="3">Essential component of the cytosolic iron-sulfur (Fe/S) protein assembly machinery. Required for the maturation of extramitochondrial Fe/S proteins.</text>
</comment>
<dbReference type="EMBL" id="JALLPJ020000916">
    <property type="protein sequence ID" value="KAL3779838.1"/>
    <property type="molecule type" value="Genomic_DNA"/>
</dbReference>
<name>A0ABD3NWW6_9STRA</name>
<dbReference type="InterPro" id="IPR028608">
    <property type="entry name" value="CIAO1/Cia1"/>
</dbReference>
<evidence type="ECO:0000256" key="4">
    <source>
        <dbReference type="PROSITE-ProRule" id="PRU00221"/>
    </source>
</evidence>
<dbReference type="PANTHER" id="PTHR19920">
    <property type="entry name" value="WD40 PROTEIN CIAO1"/>
    <property type="match status" value="1"/>
</dbReference>
<feature type="repeat" description="WD" evidence="4">
    <location>
        <begin position="81"/>
        <end position="117"/>
    </location>
</feature>
<proteinExistence type="inferred from homology"/>
<feature type="repeat" description="WD" evidence="4">
    <location>
        <begin position="213"/>
        <end position="251"/>
    </location>
</feature>
<dbReference type="PROSITE" id="PS50294">
    <property type="entry name" value="WD_REPEATS_REGION"/>
    <property type="match status" value="4"/>
</dbReference>